<feature type="transmembrane region" description="Helical" evidence="6">
    <location>
        <begin position="220"/>
        <end position="242"/>
    </location>
</feature>
<dbReference type="GO" id="GO:0016020">
    <property type="term" value="C:membrane"/>
    <property type="evidence" value="ECO:0007669"/>
    <property type="project" value="UniProtKB-SubCell"/>
</dbReference>
<dbReference type="OrthoDB" id="5329176at2759"/>
<proteinExistence type="inferred from homology"/>
<keyword evidence="9" id="KW-1185">Reference proteome</keyword>
<accession>A0A8T9CIG8</accession>
<comment type="similarity">
    <text evidence="5">Belongs to the SAT4 family.</text>
</comment>
<keyword evidence="3 6" id="KW-1133">Transmembrane helix</keyword>
<evidence type="ECO:0000313" key="8">
    <source>
        <dbReference type="EMBL" id="TVY83554.1"/>
    </source>
</evidence>
<gene>
    <name evidence="8" type="ORF">LSUE1_G005195</name>
</gene>
<keyword evidence="2 6" id="KW-0812">Transmembrane</keyword>
<dbReference type="Proteomes" id="UP000469558">
    <property type="component" value="Unassembled WGS sequence"/>
</dbReference>
<dbReference type="InterPro" id="IPR049326">
    <property type="entry name" value="Rhodopsin_dom_fungi"/>
</dbReference>
<evidence type="ECO:0000313" key="9">
    <source>
        <dbReference type="Proteomes" id="UP000469558"/>
    </source>
</evidence>
<dbReference type="PANTHER" id="PTHR33048">
    <property type="entry name" value="PTH11-LIKE INTEGRAL MEMBRANE PROTEIN (AFU_ORTHOLOGUE AFUA_5G11245)"/>
    <property type="match status" value="1"/>
</dbReference>
<evidence type="ECO:0000256" key="2">
    <source>
        <dbReference type="ARBA" id="ARBA00022692"/>
    </source>
</evidence>
<dbReference type="PANTHER" id="PTHR33048:SF129">
    <property type="entry name" value="INTEGRAL MEMBRANE PROTEIN-RELATED"/>
    <property type="match status" value="1"/>
</dbReference>
<evidence type="ECO:0000256" key="5">
    <source>
        <dbReference type="ARBA" id="ARBA00038359"/>
    </source>
</evidence>
<organism evidence="8 9">
    <name type="scientific">Lachnellula suecica</name>
    <dbReference type="NCBI Taxonomy" id="602035"/>
    <lineage>
        <taxon>Eukaryota</taxon>
        <taxon>Fungi</taxon>
        <taxon>Dikarya</taxon>
        <taxon>Ascomycota</taxon>
        <taxon>Pezizomycotina</taxon>
        <taxon>Leotiomycetes</taxon>
        <taxon>Helotiales</taxon>
        <taxon>Lachnaceae</taxon>
        <taxon>Lachnellula</taxon>
    </lineage>
</organism>
<reference evidence="8 9" key="1">
    <citation type="submission" date="2018-05" db="EMBL/GenBank/DDBJ databases">
        <title>Genome sequencing and assembly of the regulated plant pathogen Lachnellula willkommii and related sister species for the development of diagnostic species identification markers.</title>
        <authorList>
            <person name="Giroux E."/>
            <person name="Bilodeau G."/>
        </authorList>
    </citation>
    <scope>NUCLEOTIDE SEQUENCE [LARGE SCALE GENOMIC DNA]</scope>
    <source>
        <strain evidence="8 9">CBS 268.59</strain>
    </source>
</reference>
<name>A0A8T9CIG8_9HELO</name>
<feature type="domain" description="Rhodopsin" evidence="7">
    <location>
        <begin position="44"/>
        <end position="283"/>
    </location>
</feature>
<sequence length="410" mass="45080">MQLPSLEILASWPAPNYIDPETRGWSNAVVNIVLYPLVCIALGLRVYTRLRISRSFGWDDWLILLSFFPTSAFMVVSLLSEFSLKWNRHVWDVPIPDIVLGLKIIISTQVLFNMGTTLTKCSMLALVYRIVSKTSGIFPKVVIAAIALVAVQGTLFFFMVIFQCRPVSAYWTLSFAPQACIHQSTHLLVAGIINTVTDLLTTLLPLPTVWGLRLPFRQQAIVVLLFAAGLLVTAAGGVRTYYTYRDTVSFDATWNTFAVWLSSSVELYVGTICASLPATKKFFTVYAPKIMGSSVFLRSKQSSPGKSQSTQDDIELGIVDIIQRPDSVANRGKGGSEISISSFITGVANRGKGGSETSLSTFITDGLEARRSRDTIEDIEGFFETLSRGAVRVGSRDSLVIEKSLPPLPK</sequence>
<evidence type="ECO:0000256" key="3">
    <source>
        <dbReference type="ARBA" id="ARBA00022989"/>
    </source>
</evidence>
<feature type="transmembrane region" description="Helical" evidence="6">
    <location>
        <begin position="28"/>
        <end position="48"/>
    </location>
</feature>
<protein>
    <recommendedName>
        <fullName evidence="7">Rhodopsin domain-containing protein</fullName>
    </recommendedName>
</protein>
<evidence type="ECO:0000256" key="6">
    <source>
        <dbReference type="SAM" id="Phobius"/>
    </source>
</evidence>
<evidence type="ECO:0000256" key="4">
    <source>
        <dbReference type="ARBA" id="ARBA00023136"/>
    </source>
</evidence>
<keyword evidence="4 6" id="KW-0472">Membrane</keyword>
<comment type="caution">
    <text evidence="8">The sequence shown here is derived from an EMBL/GenBank/DDBJ whole genome shotgun (WGS) entry which is preliminary data.</text>
</comment>
<feature type="transmembrane region" description="Helical" evidence="6">
    <location>
        <begin position="141"/>
        <end position="162"/>
    </location>
</feature>
<feature type="transmembrane region" description="Helical" evidence="6">
    <location>
        <begin position="60"/>
        <end position="80"/>
    </location>
</feature>
<evidence type="ECO:0000259" key="7">
    <source>
        <dbReference type="Pfam" id="PF20684"/>
    </source>
</evidence>
<dbReference type="AlphaFoldDB" id="A0A8T9CIG8"/>
<evidence type="ECO:0000256" key="1">
    <source>
        <dbReference type="ARBA" id="ARBA00004141"/>
    </source>
</evidence>
<dbReference type="EMBL" id="QGMK01000179">
    <property type="protein sequence ID" value="TVY83554.1"/>
    <property type="molecule type" value="Genomic_DNA"/>
</dbReference>
<dbReference type="Pfam" id="PF20684">
    <property type="entry name" value="Fung_rhodopsin"/>
    <property type="match status" value="1"/>
</dbReference>
<comment type="subcellular location">
    <subcellularLocation>
        <location evidence="1">Membrane</location>
        <topology evidence="1">Multi-pass membrane protein</topology>
    </subcellularLocation>
</comment>
<dbReference type="InterPro" id="IPR052337">
    <property type="entry name" value="SAT4-like"/>
</dbReference>
<feature type="transmembrane region" description="Helical" evidence="6">
    <location>
        <begin position="100"/>
        <end position="129"/>
    </location>
</feature>